<dbReference type="SUPFAM" id="SSF50800">
    <property type="entry name" value="PK beta-barrel domain-like"/>
    <property type="match status" value="1"/>
</dbReference>
<dbReference type="PANTHER" id="PTHR14237">
    <property type="entry name" value="MOLYBDOPTERIN COFACTOR SULFURASE MOSC"/>
    <property type="match status" value="1"/>
</dbReference>
<sequence length="314" mass="34761">MTQPPYTETPLPLTIEQLWVYPIKSCAGVRLAQAELLPSGLLWDRTWMVVDQRGEFLSQRELPRLALVRPRFRLGQLELQAPGMLSLYLALDAAEAPCKVRVWDDELDAYDMGDVAAQWFSDFLLADRPQLGLRLRLVRFDPDCVRPSDVRWTGGIQAPNTFSDGYPLLLLSAAALDELNQRRRLLGQEALGVERFRPNLLLGGLQAHDEDRLAELRFSVAASAGVGTASATSGENAEVWLQPVKPCARCSIPDVDPATGIEQGDAVSTLLHSYRQDRRLLGAVTFGMNAIVRQGAGLTLHEGMPGYGRWGAWQ</sequence>
<dbReference type="STRING" id="1458426.SMCB_1941"/>
<reference evidence="2 3" key="1">
    <citation type="journal article" date="2014" name="Nat. Commun.">
        <title>Physiological and genomic features of highly alkaliphilic hydrogen-utilizing Betaproteobacteria from a continental serpentinizing site.</title>
        <authorList>
            <person name="Suzuki S."/>
            <person name="Kuenen J.G."/>
            <person name="Schipper K."/>
            <person name="van der Velde S."/>
            <person name="Ishii S."/>
            <person name="Wu A."/>
            <person name="Sorokin D.Y."/>
            <person name="Tenney A."/>
            <person name="Meng X.Y."/>
            <person name="Morrill P.L."/>
            <person name="Kamagata Y."/>
            <person name="Muyzer G."/>
            <person name="Nealson K.H."/>
        </authorList>
    </citation>
    <scope>NUCLEOTIDE SEQUENCE [LARGE SCALE GENOMIC DNA]</scope>
    <source>
        <strain evidence="2 3">B1</strain>
    </source>
</reference>
<dbReference type="HOGENOM" id="CLU_028286_0_1_4"/>
<dbReference type="InterPro" id="IPR005303">
    <property type="entry name" value="MOCOS_middle"/>
</dbReference>
<dbReference type="KEGG" id="cbab:SMCB_1941"/>
<dbReference type="PANTHER" id="PTHR14237:SF19">
    <property type="entry name" value="MITOCHONDRIAL AMIDOXIME REDUCING COMPONENT 1"/>
    <property type="match status" value="1"/>
</dbReference>
<dbReference type="OrthoDB" id="581532at2"/>
<evidence type="ECO:0000259" key="1">
    <source>
        <dbReference type="PROSITE" id="PS51340"/>
    </source>
</evidence>
<protein>
    <submittedName>
        <fullName evidence="2">Uncharacterized Fe-S protein</fullName>
    </submittedName>
</protein>
<accession>A0A060NZ49</accession>
<feature type="domain" description="MOSC" evidence="1">
    <location>
        <begin position="135"/>
        <end position="309"/>
    </location>
</feature>
<dbReference type="Pfam" id="PF03476">
    <property type="entry name" value="MOSC_N"/>
    <property type="match status" value="1"/>
</dbReference>
<dbReference type="GO" id="GO:0030170">
    <property type="term" value="F:pyridoxal phosphate binding"/>
    <property type="evidence" value="ECO:0007669"/>
    <property type="project" value="InterPro"/>
</dbReference>
<evidence type="ECO:0000313" key="2">
    <source>
        <dbReference type="EMBL" id="BAO84169.1"/>
    </source>
</evidence>
<dbReference type="EMBL" id="AP014569">
    <property type="protein sequence ID" value="BAO84169.1"/>
    <property type="molecule type" value="Genomic_DNA"/>
</dbReference>
<dbReference type="GO" id="GO:0030151">
    <property type="term" value="F:molybdenum ion binding"/>
    <property type="evidence" value="ECO:0007669"/>
    <property type="project" value="InterPro"/>
</dbReference>
<dbReference type="AlphaFoldDB" id="A0A060NZ49"/>
<dbReference type="SUPFAM" id="SSF141673">
    <property type="entry name" value="MOSC N-terminal domain-like"/>
    <property type="match status" value="1"/>
</dbReference>
<dbReference type="Pfam" id="PF03473">
    <property type="entry name" value="MOSC"/>
    <property type="match status" value="1"/>
</dbReference>
<proteinExistence type="predicted"/>
<dbReference type="InterPro" id="IPR005302">
    <property type="entry name" value="MoCF_Sase_C"/>
</dbReference>
<evidence type="ECO:0000313" key="3">
    <source>
        <dbReference type="Proteomes" id="UP000066014"/>
    </source>
</evidence>
<organism evidence="2 3">
    <name type="scientific">Serpentinimonas maccroryi</name>
    <dbReference type="NCBI Taxonomy" id="1458426"/>
    <lineage>
        <taxon>Bacteria</taxon>
        <taxon>Pseudomonadati</taxon>
        <taxon>Pseudomonadota</taxon>
        <taxon>Betaproteobacteria</taxon>
        <taxon>Burkholderiales</taxon>
        <taxon>Comamonadaceae</taxon>
        <taxon>Serpentinimonas</taxon>
    </lineage>
</organism>
<dbReference type="InterPro" id="IPR011037">
    <property type="entry name" value="Pyrv_Knase-like_insert_dom_sf"/>
</dbReference>
<dbReference type="Proteomes" id="UP000066014">
    <property type="component" value="Chromosome"/>
</dbReference>
<keyword evidence="3" id="KW-1185">Reference proteome</keyword>
<dbReference type="RefSeq" id="WP_045536631.1">
    <property type="nucleotide sequence ID" value="NZ_AP014569.1"/>
</dbReference>
<dbReference type="GO" id="GO:0003824">
    <property type="term" value="F:catalytic activity"/>
    <property type="evidence" value="ECO:0007669"/>
    <property type="project" value="InterPro"/>
</dbReference>
<name>A0A060NZ49_9BURK</name>
<gene>
    <name evidence="2" type="ORF">SMCB_1941</name>
</gene>
<dbReference type="PROSITE" id="PS51340">
    <property type="entry name" value="MOSC"/>
    <property type="match status" value="1"/>
</dbReference>